<evidence type="ECO:0000313" key="3">
    <source>
        <dbReference type="EMBL" id="KIY46798.1"/>
    </source>
</evidence>
<dbReference type="OrthoDB" id="5582002at2759"/>
<dbReference type="EMBL" id="KN881603">
    <property type="protein sequence ID" value="KIY53596.1"/>
    <property type="molecule type" value="Genomic_DNA"/>
</dbReference>
<evidence type="ECO:0000313" key="4">
    <source>
        <dbReference type="EMBL" id="KIY53596.1"/>
    </source>
</evidence>
<feature type="compositionally biased region" description="Polar residues" evidence="1">
    <location>
        <begin position="18"/>
        <end position="39"/>
    </location>
</feature>
<feature type="transmembrane region" description="Helical" evidence="2">
    <location>
        <begin position="193"/>
        <end position="213"/>
    </location>
</feature>
<evidence type="ECO:0000256" key="1">
    <source>
        <dbReference type="SAM" id="MobiDB-lite"/>
    </source>
</evidence>
<reference evidence="4 5" key="1">
    <citation type="journal article" date="2015" name="Fungal Genet. Biol.">
        <title>Evolution of novel wood decay mechanisms in Agaricales revealed by the genome sequences of Fistulina hepatica and Cylindrobasidium torrendii.</title>
        <authorList>
            <person name="Floudas D."/>
            <person name="Held B.W."/>
            <person name="Riley R."/>
            <person name="Nagy L.G."/>
            <person name="Koehler G."/>
            <person name="Ransdell A.S."/>
            <person name="Younus H."/>
            <person name="Chow J."/>
            <person name="Chiniquy J."/>
            <person name="Lipzen A."/>
            <person name="Tritt A."/>
            <person name="Sun H."/>
            <person name="Haridas S."/>
            <person name="LaButti K."/>
            <person name="Ohm R.A."/>
            <person name="Kues U."/>
            <person name="Blanchette R.A."/>
            <person name="Grigoriev I.V."/>
            <person name="Minto R.E."/>
            <person name="Hibbett D.S."/>
        </authorList>
    </citation>
    <scope>NUCLEOTIDE SEQUENCE [LARGE SCALE GENOMIC DNA]</scope>
    <source>
        <strain evidence="4 5">ATCC 64428</strain>
    </source>
</reference>
<proteinExistence type="predicted"/>
<evidence type="ECO:0000313" key="5">
    <source>
        <dbReference type="Proteomes" id="UP000054144"/>
    </source>
</evidence>
<name>A0A0D7AQJ1_9AGAR</name>
<sequence length="379" mass="41523">MNPDNRSSFYGGEKPPTHQAQQSQSTGARISTYSAFNNNAPPPGTAGYNRNSFFFAGREEPLKGGDDDDEDPADAFSPTEPVFDIYADFNNAGPKYSAAFVPSSTTNSNGYQQLPKAEGSARDSRADLASNAGGQQVEMVTVPALGPEWGKEELKDMTKSAKRASKMEQRKSAIKSWNRGERGMCGKYFTKRVFVWFMFILCCCIGLVLAFVIPRVPSFSFNGVDPLAEASGSFNTSVPTEFSRSPANFSFPAYLVLQANTQSNFLPVHFTHIYATVYDLETDMKVGTGDLVITLPAKAYPDVQVPVKFSYSAANDSDITWNEWYDACRNAEAATDGERSALMFRMELEMHIRGLPSTYITTASVNDAECPITLPLDSA</sequence>
<keyword evidence="2" id="KW-0472">Membrane</keyword>
<organism evidence="4 5">
    <name type="scientific">Fistulina hepatica ATCC 64428</name>
    <dbReference type="NCBI Taxonomy" id="1128425"/>
    <lineage>
        <taxon>Eukaryota</taxon>
        <taxon>Fungi</taxon>
        <taxon>Dikarya</taxon>
        <taxon>Basidiomycota</taxon>
        <taxon>Agaricomycotina</taxon>
        <taxon>Agaricomycetes</taxon>
        <taxon>Agaricomycetidae</taxon>
        <taxon>Agaricales</taxon>
        <taxon>Fistulinaceae</taxon>
        <taxon>Fistulina</taxon>
    </lineage>
</organism>
<evidence type="ECO:0000256" key="2">
    <source>
        <dbReference type="SAM" id="Phobius"/>
    </source>
</evidence>
<gene>
    <name evidence="4" type="ORF">FISHEDRAFT_32908</name>
    <name evidence="3" type="ORF">FISHEDRAFT_46583</name>
</gene>
<dbReference type="Proteomes" id="UP000054144">
    <property type="component" value="Unassembled WGS sequence"/>
</dbReference>
<protein>
    <submittedName>
        <fullName evidence="4">Uncharacterized protein</fullName>
    </submittedName>
</protein>
<accession>A0A0D7AQJ1</accession>
<dbReference type="EMBL" id="KN882023">
    <property type="protein sequence ID" value="KIY46798.1"/>
    <property type="molecule type" value="Genomic_DNA"/>
</dbReference>
<keyword evidence="2" id="KW-0812">Transmembrane</keyword>
<feature type="region of interest" description="Disordered" evidence="1">
    <location>
        <begin position="1"/>
        <end position="79"/>
    </location>
</feature>
<keyword evidence="2" id="KW-1133">Transmembrane helix</keyword>
<keyword evidence="5" id="KW-1185">Reference proteome</keyword>
<dbReference type="AlphaFoldDB" id="A0A0D7AQJ1"/>